<keyword evidence="1" id="KW-0695">RNA-directed DNA polymerase</keyword>
<sequence length="137" mass="15718">MNGSATPVSPRKKNDPTIDYFKHGFYSTTSGTTKYITSKQFRRMLRKSKALSASFQPVYHVLLMHKAVFQQKLPSCLPPRQHGEHVMEVIMDWAREMRSAGLIRLSKSPHGAPTFYVKKPVGWRIVHDYRAMSSHTV</sequence>
<dbReference type="SUPFAM" id="SSF56672">
    <property type="entry name" value="DNA/RNA polymerases"/>
    <property type="match status" value="1"/>
</dbReference>
<dbReference type="GO" id="GO:0003964">
    <property type="term" value="F:RNA-directed DNA polymerase activity"/>
    <property type="evidence" value="ECO:0007669"/>
    <property type="project" value="UniProtKB-KW"/>
</dbReference>
<dbReference type="AlphaFoldDB" id="A0A833SD47"/>
<evidence type="ECO:0000313" key="1">
    <source>
        <dbReference type="EMBL" id="KAF4027759.1"/>
    </source>
</evidence>
<dbReference type="Gene3D" id="3.10.10.10">
    <property type="entry name" value="HIV Type 1 Reverse Transcriptase, subunit A, domain 1"/>
    <property type="match status" value="1"/>
</dbReference>
<name>A0A833SD47_PHYIN</name>
<keyword evidence="1" id="KW-0548">Nucleotidyltransferase</keyword>
<dbReference type="Proteomes" id="UP000602510">
    <property type="component" value="Unassembled WGS sequence"/>
</dbReference>
<organism evidence="1 2">
    <name type="scientific">Phytophthora infestans</name>
    <name type="common">Potato late blight agent</name>
    <name type="synonym">Botrytis infestans</name>
    <dbReference type="NCBI Taxonomy" id="4787"/>
    <lineage>
        <taxon>Eukaryota</taxon>
        <taxon>Sar</taxon>
        <taxon>Stramenopiles</taxon>
        <taxon>Oomycota</taxon>
        <taxon>Peronosporomycetes</taxon>
        <taxon>Peronosporales</taxon>
        <taxon>Peronosporaceae</taxon>
        <taxon>Phytophthora</taxon>
    </lineage>
</organism>
<reference evidence="1" key="1">
    <citation type="submission" date="2020-04" db="EMBL/GenBank/DDBJ databases">
        <title>Hybrid Assembly of Korean Phytophthora infestans isolates.</title>
        <authorList>
            <person name="Prokchorchik M."/>
            <person name="Lee Y."/>
            <person name="Seo J."/>
            <person name="Cho J.-H."/>
            <person name="Park Y.-E."/>
            <person name="Jang D.-C."/>
            <person name="Im J.-S."/>
            <person name="Choi J.-G."/>
            <person name="Park H.-J."/>
            <person name="Lee G.-B."/>
            <person name="Lee Y.-G."/>
            <person name="Hong S.-Y."/>
            <person name="Cho K."/>
            <person name="Sohn K.H."/>
        </authorList>
    </citation>
    <scope>NUCLEOTIDE SEQUENCE</scope>
    <source>
        <strain evidence="1">KR_1_A1</strain>
    </source>
</reference>
<comment type="caution">
    <text evidence="1">The sequence shown here is derived from an EMBL/GenBank/DDBJ whole genome shotgun (WGS) entry which is preliminary data.</text>
</comment>
<evidence type="ECO:0000313" key="2">
    <source>
        <dbReference type="Proteomes" id="UP000602510"/>
    </source>
</evidence>
<accession>A0A833SD47</accession>
<dbReference type="InterPro" id="IPR043502">
    <property type="entry name" value="DNA/RNA_pol_sf"/>
</dbReference>
<keyword evidence="2" id="KW-1185">Reference proteome</keyword>
<dbReference type="EMBL" id="WSZM01001302">
    <property type="protein sequence ID" value="KAF4027759.1"/>
    <property type="molecule type" value="Genomic_DNA"/>
</dbReference>
<protein>
    <submittedName>
        <fullName evidence="1">Putative reverse transcriptase domain-containing protein</fullName>
    </submittedName>
</protein>
<gene>
    <name evidence="1" type="ORF">GN244_ATG20603</name>
</gene>
<keyword evidence="1" id="KW-0808">Transferase</keyword>
<proteinExistence type="predicted"/>